<protein>
    <submittedName>
        <fullName evidence="5">Uncharacterized protein</fullName>
    </submittedName>
</protein>
<dbReference type="PANTHER" id="PTHR45633">
    <property type="entry name" value="60 KDA HEAT SHOCK PROTEIN, MITOCHONDRIAL"/>
    <property type="match status" value="1"/>
</dbReference>
<dbReference type="InterPro" id="IPR001844">
    <property type="entry name" value="Cpn60/GroEL"/>
</dbReference>
<evidence type="ECO:0000256" key="2">
    <source>
        <dbReference type="ARBA" id="ARBA00022741"/>
    </source>
</evidence>
<dbReference type="EMBL" id="CAKMRJ010004445">
    <property type="protein sequence ID" value="CAH1437904.1"/>
    <property type="molecule type" value="Genomic_DNA"/>
</dbReference>
<dbReference type="Gene3D" id="1.10.560.10">
    <property type="entry name" value="GroEL-like equatorial domain"/>
    <property type="match status" value="1"/>
</dbReference>
<dbReference type="PRINTS" id="PR00304">
    <property type="entry name" value="TCOMPLEXTCP1"/>
</dbReference>
<dbReference type="InterPro" id="IPR017998">
    <property type="entry name" value="Chaperone_TCP-1"/>
</dbReference>
<comment type="caution">
    <text evidence="5">The sequence shown here is derived from an EMBL/GenBank/DDBJ whole genome shotgun (WGS) entry which is preliminary data.</text>
</comment>
<evidence type="ECO:0000256" key="4">
    <source>
        <dbReference type="ARBA" id="ARBA00023186"/>
    </source>
</evidence>
<keyword evidence="6" id="KW-1185">Reference proteome</keyword>
<gene>
    <name evidence="5" type="ORF">LVIROSA_LOCUS24196</name>
</gene>
<evidence type="ECO:0000313" key="6">
    <source>
        <dbReference type="Proteomes" id="UP001157418"/>
    </source>
</evidence>
<accession>A0AAU9NJI2</accession>
<dbReference type="InterPro" id="IPR027410">
    <property type="entry name" value="TCP-1-like_intermed_sf"/>
</dbReference>
<organism evidence="5 6">
    <name type="scientific">Lactuca virosa</name>
    <dbReference type="NCBI Taxonomy" id="75947"/>
    <lineage>
        <taxon>Eukaryota</taxon>
        <taxon>Viridiplantae</taxon>
        <taxon>Streptophyta</taxon>
        <taxon>Embryophyta</taxon>
        <taxon>Tracheophyta</taxon>
        <taxon>Spermatophyta</taxon>
        <taxon>Magnoliopsida</taxon>
        <taxon>eudicotyledons</taxon>
        <taxon>Gunneridae</taxon>
        <taxon>Pentapetalae</taxon>
        <taxon>asterids</taxon>
        <taxon>campanulids</taxon>
        <taxon>Asterales</taxon>
        <taxon>Asteraceae</taxon>
        <taxon>Cichorioideae</taxon>
        <taxon>Cichorieae</taxon>
        <taxon>Lactucinae</taxon>
        <taxon>Lactuca</taxon>
    </lineage>
</organism>
<evidence type="ECO:0000313" key="5">
    <source>
        <dbReference type="EMBL" id="CAH1437904.1"/>
    </source>
</evidence>
<dbReference type="SUPFAM" id="SSF48592">
    <property type="entry name" value="GroEL equatorial domain-like"/>
    <property type="match status" value="1"/>
</dbReference>
<evidence type="ECO:0000256" key="3">
    <source>
        <dbReference type="ARBA" id="ARBA00022840"/>
    </source>
</evidence>
<dbReference type="Proteomes" id="UP001157418">
    <property type="component" value="Unassembled WGS sequence"/>
</dbReference>
<proteinExistence type="inferred from homology"/>
<evidence type="ECO:0000256" key="1">
    <source>
        <dbReference type="ARBA" id="ARBA00006607"/>
    </source>
</evidence>
<keyword evidence="2" id="KW-0547">Nucleotide-binding</keyword>
<dbReference type="AlphaFoldDB" id="A0AAU9NJI2"/>
<comment type="similarity">
    <text evidence="1">Belongs to the chaperonin (HSP60) family.</text>
</comment>
<dbReference type="InterPro" id="IPR027413">
    <property type="entry name" value="GROEL-like_equatorial_sf"/>
</dbReference>
<reference evidence="5 6" key="1">
    <citation type="submission" date="2022-01" db="EMBL/GenBank/DDBJ databases">
        <authorList>
            <person name="Xiong W."/>
            <person name="Schranz E."/>
        </authorList>
    </citation>
    <scope>NUCLEOTIDE SEQUENCE [LARGE SCALE GENOMIC DNA]</scope>
</reference>
<dbReference type="GO" id="GO:0140662">
    <property type="term" value="F:ATP-dependent protein folding chaperone"/>
    <property type="evidence" value="ECO:0007669"/>
    <property type="project" value="InterPro"/>
</dbReference>
<dbReference type="Pfam" id="PF00118">
    <property type="entry name" value="Cpn60_TCP1"/>
    <property type="match status" value="1"/>
</dbReference>
<dbReference type="Gene3D" id="3.30.260.10">
    <property type="entry name" value="TCP-1-like chaperonin intermediate domain"/>
    <property type="match status" value="1"/>
</dbReference>
<keyword evidence="4" id="KW-0143">Chaperone</keyword>
<dbReference type="InterPro" id="IPR002423">
    <property type="entry name" value="Cpn60/GroEL/TCP-1"/>
</dbReference>
<dbReference type="GO" id="GO:0042026">
    <property type="term" value="P:protein refolding"/>
    <property type="evidence" value="ECO:0007669"/>
    <property type="project" value="InterPro"/>
</dbReference>
<name>A0AAU9NJI2_9ASTR</name>
<sequence>MASANAISTASIICSPKQKLQGRLGNGNGGVSQLRTAQKMRQSHHRRFAVRAAGAREIIFQEGARAAIGAGLNALADAVSLSLGPRGRDVVIVKDGGPMIVNDGVSIGKSIELSDANENIGAGFIREVASKTKESAGDGTTTASVIAREIIQLGIASVTSGANAVSVKKGIDKTVAALVQELEKKATPVKGHADIKAIASMSAGNDDAIGTSIADAMDMVGLDGELSIEAS</sequence>
<keyword evidence="3" id="KW-0067">ATP-binding</keyword>
<dbReference type="GO" id="GO:0005524">
    <property type="term" value="F:ATP binding"/>
    <property type="evidence" value="ECO:0007669"/>
    <property type="project" value="UniProtKB-KW"/>
</dbReference>